<evidence type="ECO:0000259" key="8">
    <source>
        <dbReference type="PROSITE" id="PS50865"/>
    </source>
</evidence>
<sequence length="818" mass="94547">MNDKGESPEENYFRLHRLIYNTAPNIFRQEFCRLWSQLCGTTWQNLPQFGLQFINGPGRMQYMNSQKIQQHQLTSGNNMTWDLPLLFESIGSMSRALSLVQPYGDFDELKRLRNTLAHRGNTELEEKQFIEHWNKAISILKKFGLNEDDVAVGVKENVKSGPNNEEEELINSHIEKLKEEGNVFFNKRDFWKAIKVYTEAISAEKVASDLLGALYSNRAAAFIEVEFLEKAKDDAKTCINLRPQWGKAYYRLGTVYEKKGKFDKALQNYKTGHKFDPKNSTILNKMHHASYMLEKLKRQEHMDPQMIPPTEKEMQDRAIDIAGPFGILMGDMLQRKLNLEDGSENICIEAEKYLFGYGGYKRDVEHAAVLFAKAAEKGDALGLYRLGQLMMEGNGVQVDMIQSLQLRRRAAEMDPLIEKYPGSGKKTIRIGVREAQHSLGLNYADGCVVMQDYQQAEYWYMKALRNGYSFSALNIGILYSRGQGRPVNWRKAVEFWKVSALLGAVRAMETLARHYFFKDLHPTAVQWYAYAQHHKSLDHNLRGLFSELEMPTNFDPDLFEDELDSELLANVNTKDFVNLKDYEVDFTGLERSRERRKKRLEKEQELDFPSHRKKLITDHREMYKSIRDNLNNMENTTKKILSKQGKLLPSTSPNLIGLNSITFKELDKSVEDKIYEGFALKVTVIEEVVILRAVTVLAEDGEGGLGIVSIYNYPHRPETLDEIGFGCCFTIVNPYFRKANDGRWAVRVDDPNLIMKHPMLKATHRCRYCGKSDYPEKERITCRHCKRVSYCSKDCRHKDATELQHNFVCFKNILKGYL</sequence>
<dbReference type="Pfam" id="PF01753">
    <property type="entry name" value="zf-MYND"/>
    <property type="match status" value="1"/>
</dbReference>
<keyword evidence="4 7" id="KW-0802">TPR repeat</keyword>
<protein>
    <submittedName>
        <fullName evidence="9">Small glutamine-rich tetratricopeptide repeat-containing protein 2</fullName>
    </submittedName>
</protein>
<dbReference type="SMART" id="SM00671">
    <property type="entry name" value="SEL1"/>
    <property type="match status" value="6"/>
</dbReference>
<feature type="repeat" description="TPR" evidence="7">
    <location>
        <begin position="246"/>
        <end position="279"/>
    </location>
</feature>
<dbReference type="PANTHER" id="PTHR22904">
    <property type="entry name" value="TPR REPEAT CONTAINING PROTEIN"/>
    <property type="match status" value="1"/>
</dbReference>
<keyword evidence="5" id="KW-0862">Zinc</keyword>
<name>A0A226F4I2_FOLCA</name>
<dbReference type="InterPro" id="IPR011990">
    <property type="entry name" value="TPR-like_helical_dom_sf"/>
</dbReference>
<dbReference type="SUPFAM" id="SSF144232">
    <property type="entry name" value="HIT/MYND zinc finger-like"/>
    <property type="match status" value="1"/>
</dbReference>
<dbReference type="Proteomes" id="UP000198287">
    <property type="component" value="Unassembled WGS sequence"/>
</dbReference>
<dbReference type="EMBL" id="LNIX01000001">
    <property type="protein sequence ID" value="OXA64334.1"/>
    <property type="molecule type" value="Genomic_DNA"/>
</dbReference>
<dbReference type="InterPro" id="IPR002893">
    <property type="entry name" value="Znf_MYND"/>
</dbReference>
<evidence type="ECO:0000256" key="4">
    <source>
        <dbReference type="ARBA" id="ARBA00022803"/>
    </source>
</evidence>
<dbReference type="OrthoDB" id="2423701at2759"/>
<dbReference type="Pfam" id="PF08238">
    <property type="entry name" value="Sel1"/>
    <property type="match status" value="4"/>
</dbReference>
<keyword evidence="3 6" id="KW-0863">Zinc-finger</keyword>
<dbReference type="PROSITE" id="PS50005">
    <property type="entry name" value="TPR"/>
    <property type="match status" value="1"/>
</dbReference>
<dbReference type="GO" id="GO:0008270">
    <property type="term" value="F:zinc ion binding"/>
    <property type="evidence" value="ECO:0007669"/>
    <property type="project" value="UniProtKB-KW"/>
</dbReference>
<dbReference type="Gene3D" id="6.10.140.2220">
    <property type="match status" value="1"/>
</dbReference>
<keyword evidence="10" id="KW-1185">Reference proteome</keyword>
<evidence type="ECO:0000256" key="3">
    <source>
        <dbReference type="ARBA" id="ARBA00022771"/>
    </source>
</evidence>
<evidence type="ECO:0000313" key="10">
    <source>
        <dbReference type="Proteomes" id="UP000198287"/>
    </source>
</evidence>
<dbReference type="GO" id="GO:0051879">
    <property type="term" value="F:Hsp90 protein binding"/>
    <property type="evidence" value="ECO:0007669"/>
    <property type="project" value="TreeGrafter"/>
</dbReference>
<evidence type="ECO:0000313" key="9">
    <source>
        <dbReference type="EMBL" id="OXA64334.1"/>
    </source>
</evidence>
<keyword evidence="2" id="KW-0677">Repeat</keyword>
<evidence type="ECO:0000256" key="6">
    <source>
        <dbReference type="PROSITE-ProRule" id="PRU00134"/>
    </source>
</evidence>
<organism evidence="9 10">
    <name type="scientific">Folsomia candida</name>
    <name type="common">Springtail</name>
    <dbReference type="NCBI Taxonomy" id="158441"/>
    <lineage>
        <taxon>Eukaryota</taxon>
        <taxon>Metazoa</taxon>
        <taxon>Ecdysozoa</taxon>
        <taxon>Arthropoda</taxon>
        <taxon>Hexapoda</taxon>
        <taxon>Collembola</taxon>
        <taxon>Entomobryomorpha</taxon>
        <taxon>Isotomoidea</taxon>
        <taxon>Isotomidae</taxon>
        <taxon>Proisotominae</taxon>
        <taxon>Folsomia</taxon>
    </lineage>
</organism>
<evidence type="ECO:0000256" key="5">
    <source>
        <dbReference type="ARBA" id="ARBA00022833"/>
    </source>
</evidence>
<reference evidence="9 10" key="1">
    <citation type="submission" date="2015-12" db="EMBL/GenBank/DDBJ databases">
        <title>The genome of Folsomia candida.</title>
        <authorList>
            <person name="Faddeeva A."/>
            <person name="Derks M.F."/>
            <person name="Anvar Y."/>
            <person name="Smit S."/>
            <person name="Van Straalen N."/>
            <person name="Roelofs D."/>
        </authorList>
    </citation>
    <scope>NUCLEOTIDE SEQUENCE [LARGE SCALE GENOMIC DNA]</scope>
    <source>
        <strain evidence="9 10">VU population</strain>
        <tissue evidence="9">Whole body</tissue>
    </source>
</reference>
<evidence type="ECO:0000256" key="1">
    <source>
        <dbReference type="ARBA" id="ARBA00022723"/>
    </source>
</evidence>
<dbReference type="SUPFAM" id="SSF48452">
    <property type="entry name" value="TPR-like"/>
    <property type="match status" value="1"/>
</dbReference>
<dbReference type="InterPro" id="IPR019734">
    <property type="entry name" value="TPR_rpt"/>
</dbReference>
<evidence type="ECO:0000256" key="7">
    <source>
        <dbReference type="PROSITE-ProRule" id="PRU00339"/>
    </source>
</evidence>
<proteinExistence type="predicted"/>
<dbReference type="Gene3D" id="1.25.40.10">
    <property type="entry name" value="Tetratricopeptide repeat domain"/>
    <property type="match status" value="2"/>
</dbReference>
<evidence type="ECO:0000256" key="2">
    <source>
        <dbReference type="ARBA" id="ARBA00022737"/>
    </source>
</evidence>
<dbReference type="PROSITE" id="PS50865">
    <property type="entry name" value="ZF_MYND_2"/>
    <property type="match status" value="1"/>
</dbReference>
<dbReference type="SMART" id="SM00028">
    <property type="entry name" value="TPR"/>
    <property type="match status" value="3"/>
</dbReference>
<dbReference type="PROSITE" id="PS50293">
    <property type="entry name" value="TPR_REGION"/>
    <property type="match status" value="1"/>
</dbReference>
<dbReference type="Pfam" id="PF00515">
    <property type="entry name" value="TPR_1"/>
    <property type="match status" value="1"/>
</dbReference>
<accession>A0A226F4I2</accession>
<dbReference type="SUPFAM" id="SSF81901">
    <property type="entry name" value="HCP-like"/>
    <property type="match status" value="1"/>
</dbReference>
<dbReference type="STRING" id="158441.A0A226F4I2"/>
<gene>
    <name evidence="9" type="ORF">Fcan01_01052</name>
</gene>
<feature type="domain" description="MYND-type" evidence="8">
    <location>
        <begin position="766"/>
        <end position="809"/>
    </location>
</feature>
<keyword evidence="1" id="KW-0479">Metal-binding</keyword>
<dbReference type="InterPro" id="IPR006597">
    <property type="entry name" value="Sel1-like"/>
</dbReference>
<comment type="caution">
    <text evidence="9">The sequence shown here is derived from an EMBL/GenBank/DDBJ whole genome shotgun (WGS) entry which is preliminary data.</text>
</comment>
<dbReference type="PANTHER" id="PTHR22904:SF523">
    <property type="entry name" value="STRESS-INDUCED-PHOSPHOPROTEIN 1"/>
    <property type="match status" value="1"/>
</dbReference>
<dbReference type="AlphaFoldDB" id="A0A226F4I2"/>